<dbReference type="OrthoDB" id="5392716at2759"/>
<evidence type="ECO:0000313" key="2">
    <source>
        <dbReference type="EMBL" id="KDQ19576.1"/>
    </source>
</evidence>
<feature type="region of interest" description="Disordered" evidence="1">
    <location>
        <begin position="30"/>
        <end position="65"/>
    </location>
</feature>
<evidence type="ECO:0000313" key="3">
    <source>
        <dbReference type="Proteomes" id="UP000027195"/>
    </source>
</evidence>
<dbReference type="EMBL" id="KL198019">
    <property type="protein sequence ID" value="KDQ19576.1"/>
    <property type="molecule type" value="Genomic_DNA"/>
</dbReference>
<name>A0A067N714_BOTB1</name>
<keyword evidence="3" id="KW-1185">Reference proteome</keyword>
<dbReference type="STRING" id="930990.A0A067N714"/>
<dbReference type="AlphaFoldDB" id="A0A067N714"/>
<evidence type="ECO:0000256" key="1">
    <source>
        <dbReference type="SAM" id="MobiDB-lite"/>
    </source>
</evidence>
<protein>
    <recommendedName>
        <fullName evidence="4">Integrase catalytic domain-containing protein</fullName>
    </recommendedName>
</protein>
<dbReference type="Proteomes" id="UP000027195">
    <property type="component" value="Unassembled WGS sequence"/>
</dbReference>
<sequence>MPRRSRASLVPDEELERELTILQEYIDDYPGGASQARATPISQRRRRSTRKVNPNDPNDPILAGPHEQWAIGGTTKLEDPLGLSVHGIIDKWSQRILAILVLPPSSGDYAPELLYTRLVKQLGGIPLQVTTPDKASSGMGYVPLMQEVLREEHFSELTCAMRPPHALQKPHARTIWRSVSRSLEDLLAHRERGLADGTIDLDNEIHTALETWVWAKAAQSDLDEFIQLHALARIGKKKSSPLPSGGLPKDFYDLPELFGGENQLIPVDAASVPEITAPQLFRFGSEDMDGLAAALYAAVSAPEIRPLTASDILKDMIALMDARMEEL</sequence>
<gene>
    <name evidence="2" type="ORF">BOTBODRAFT_51930</name>
</gene>
<dbReference type="PANTHER" id="PTHR46177:SF1">
    <property type="entry name" value="INTEGRASE CATALYTIC DOMAIN-CONTAINING PROTEIN"/>
    <property type="match status" value="1"/>
</dbReference>
<reference evidence="3" key="1">
    <citation type="journal article" date="2014" name="Proc. Natl. Acad. Sci. U.S.A.">
        <title>Extensive sampling of basidiomycete genomes demonstrates inadequacy of the white-rot/brown-rot paradigm for wood decay fungi.</title>
        <authorList>
            <person name="Riley R."/>
            <person name="Salamov A.A."/>
            <person name="Brown D.W."/>
            <person name="Nagy L.G."/>
            <person name="Floudas D."/>
            <person name="Held B.W."/>
            <person name="Levasseur A."/>
            <person name="Lombard V."/>
            <person name="Morin E."/>
            <person name="Otillar R."/>
            <person name="Lindquist E.A."/>
            <person name="Sun H."/>
            <person name="LaButti K.M."/>
            <person name="Schmutz J."/>
            <person name="Jabbour D."/>
            <person name="Luo H."/>
            <person name="Baker S.E."/>
            <person name="Pisabarro A.G."/>
            <person name="Walton J.D."/>
            <person name="Blanchette R.A."/>
            <person name="Henrissat B."/>
            <person name="Martin F."/>
            <person name="Cullen D."/>
            <person name="Hibbett D.S."/>
            <person name="Grigoriev I.V."/>
        </authorList>
    </citation>
    <scope>NUCLEOTIDE SEQUENCE [LARGE SCALE GENOMIC DNA]</scope>
    <source>
        <strain evidence="3">FD-172 SS1</strain>
    </source>
</reference>
<dbReference type="InParanoid" id="A0A067N714"/>
<dbReference type="HOGENOM" id="CLU_849898_0_0_1"/>
<evidence type="ECO:0008006" key="4">
    <source>
        <dbReference type="Google" id="ProtNLM"/>
    </source>
</evidence>
<dbReference type="PANTHER" id="PTHR46177">
    <property type="entry name" value="INTEGRASE CATALYTIC DOMAIN-CONTAINING PROTEIN"/>
    <property type="match status" value="1"/>
</dbReference>
<accession>A0A067N714</accession>
<proteinExistence type="predicted"/>
<organism evidence="2 3">
    <name type="scientific">Botryobasidium botryosum (strain FD-172 SS1)</name>
    <dbReference type="NCBI Taxonomy" id="930990"/>
    <lineage>
        <taxon>Eukaryota</taxon>
        <taxon>Fungi</taxon>
        <taxon>Dikarya</taxon>
        <taxon>Basidiomycota</taxon>
        <taxon>Agaricomycotina</taxon>
        <taxon>Agaricomycetes</taxon>
        <taxon>Cantharellales</taxon>
        <taxon>Botryobasidiaceae</taxon>
        <taxon>Botryobasidium</taxon>
    </lineage>
</organism>